<name>A0A1H6FXR9_9EURY</name>
<keyword evidence="3" id="KW-1185">Reference proteome</keyword>
<dbReference type="EMBL" id="FNWL01000002">
    <property type="protein sequence ID" value="SEH14535.1"/>
    <property type="molecule type" value="Genomic_DNA"/>
</dbReference>
<dbReference type="RefSeq" id="WP_175459708.1">
    <property type="nucleotide sequence ID" value="NZ_FNWL01000002.1"/>
</dbReference>
<feature type="compositionally biased region" description="Gly residues" evidence="1">
    <location>
        <begin position="36"/>
        <end position="45"/>
    </location>
</feature>
<organism evidence="2 3">
    <name type="scientific">Natronorubrum sediminis</name>
    <dbReference type="NCBI Taxonomy" id="640943"/>
    <lineage>
        <taxon>Archaea</taxon>
        <taxon>Methanobacteriati</taxon>
        <taxon>Methanobacteriota</taxon>
        <taxon>Stenosarchaea group</taxon>
        <taxon>Halobacteria</taxon>
        <taxon>Halobacteriales</taxon>
        <taxon>Natrialbaceae</taxon>
        <taxon>Natronorubrum</taxon>
    </lineage>
</organism>
<evidence type="ECO:0000256" key="1">
    <source>
        <dbReference type="SAM" id="MobiDB-lite"/>
    </source>
</evidence>
<evidence type="ECO:0000313" key="3">
    <source>
        <dbReference type="Proteomes" id="UP000199112"/>
    </source>
</evidence>
<protein>
    <submittedName>
        <fullName evidence="2">Uncharacterized protein</fullName>
    </submittedName>
</protein>
<sequence>MKRAIAMLLTFAMVGSLMFMGFAGTAAAQDVDVDIGGDGGDGGHAGNYAEVNQQNNNAQIGISEATATSGGADDTNEKPYNNNDEAADSTSATSSVDQTQDVTQSNDASVDQNAEAGDGGDGGAVNVELGLLGVL</sequence>
<feature type="compositionally biased region" description="Low complexity" evidence="1">
    <location>
        <begin position="88"/>
        <end position="101"/>
    </location>
</feature>
<gene>
    <name evidence="2" type="ORF">SAMN04487967_1648</name>
</gene>
<accession>A0A1H6FXR9</accession>
<evidence type="ECO:0000313" key="2">
    <source>
        <dbReference type="EMBL" id="SEH14535.1"/>
    </source>
</evidence>
<feature type="compositionally biased region" description="Polar residues" evidence="1">
    <location>
        <begin position="102"/>
        <end position="112"/>
    </location>
</feature>
<feature type="compositionally biased region" description="Polar residues" evidence="1">
    <location>
        <begin position="50"/>
        <end position="69"/>
    </location>
</feature>
<dbReference type="Proteomes" id="UP000199112">
    <property type="component" value="Unassembled WGS sequence"/>
</dbReference>
<dbReference type="OrthoDB" id="170269at2157"/>
<reference evidence="3" key="1">
    <citation type="submission" date="2016-10" db="EMBL/GenBank/DDBJ databases">
        <authorList>
            <person name="Varghese N."/>
            <person name="Submissions S."/>
        </authorList>
    </citation>
    <scope>NUCLEOTIDE SEQUENCE [LARGE SCALE GENOMIC DNA]</scope>
    <source>
        <strain evidence="3">CGMCC 1.8981</strain>
    </source>
</reference>
<feature type="region of interest" description="Disordered" evidence="1">
    <location>
        <begin position="34"/>
        <end position="125"/>
    </location>
</feature>
<dbReference type="AlphaFoldDB" id="A0A1H6FXR9"/>
<proteinExistence type="predicted"/>